<evidence type="ECO:0000313" key="1">
    <source>
        <dbReference type="EMBL" id="AKM82046.1"/>
    </source>
</evidence>
<protein>
    <submittedName>
        <fullName evidence="1">Uncharacterized protein</fullName>
    </submittedName>
</protein>
<name>A0A0G4B270_9BACT</name>
<dbReference type="KEGG" id="bbgw:UT28_C0001G0235"/>
<evidence type="ECO:0000313" key="2">
    <source>
        <dbReference type="Proteomes" id="UP000035648"/>
    </source>
</evidence>
<proteinExistence type="predicted"/>
<dbReference type="Proteomes" id="UP000035648">
    <property type="component" value="Chromosome"/>
</dbReference>
<reference evidence="1 2" key="1">
    <citation type="journal article" date="2015" name="Nature">
        <title>rRNA introns, odd ribosomes, and small enigmatic genomes across a large radiation of phyla.</title>
        <authorList>
            <person name="Brown C.T."/>
            <person name="Hug L.A."/>
            <person name="Thomas B.C."/>
            <person name="Sharon I."/>
            <person name="Castelle C.J."/>
            <person name="Singh A."/>
            <person name="Wilkins M.J."/>
            <person name="Williams K.H."/>
            <person name="Banfield J.F."/>
        </authorList>
    </citation>
    <scope>NUCLEOTIDE SEQUENCE [LARGE SCALE GENOMIC DNA]</scope>
</reference>
<dbReference type="EMBL" id="CP011213">
    <property type="protein sequence ID" value="AKM82046.1"/>
    <property type="molecule type" value="Genomic_DNA"/>
</dbReference>
<sequence>MVLMSKKLVTSLILILLTLNFGAGYFIYYSARVKADNLGTSAKNAVGSVSTQNANLFGLNTAALPKTDVSGEDPVGTTRYPKAVRVSFLKAADGTVAAEYKVLAPVNVVLSYFKTQLAKESWIISASSSDSIVFFKNAQNVSISGTNDSGVTTYKIVLK</sequence>
<organism evidence="1 2">
    <name type="scientific">Berkelbacteria bacterium GW2011_GWE1_39_12</name>
    <dbReference type="NCBI Taxonomy" id="1618337"/>
    <lineage>
        <taxon>Bacteria</taxon>
        <taxon>Candidatus Berkelbacteria</taxon>
    </lineage>
</organism>
<dbReference type="AlphaFoldDB" id="A0A0G4B270"/>
<dbReference type="STRING" id="1618337.UT28_C0001G0235"/>
<accession>A0A0G4B270</accession>
<gene>
    <name evidence="1" type="ORF">UT28_C0001G0235</name>
</gene>